<gene>
    <name evidence="3" type="ORF">AN215_22285</name>
</gene>
<evidence type="ECO:0000313" key="3">
    <source>
        <dbReference type="EMBL" id="OEU85319.1"/>
    </source>
</evidence>
<feature type="region of interest" description="Disordered" evidence="1">
    <location>
        <begin position="406"/>
        <end position="426"/>
    </location>
</feature>
<feature type="signal peptide" evidence="2">
    <location>
        <begin position="1"/>
        <end position="28"/>
    </location>
</feature>
<evidence type="ECO:0000256" key="2">
    <source>
        <dbReference type="SAM" id="SignalP"/>
    </source>
</evidence>
<reference evidence="3 4" key="1">
    <citation type="journal article" date="2016" name="Front. Microbiol.">
        <title>Comparative Genomics Analysis of Streptomyces Species Reveals Their Adaptation to the Marine Environment and Their Diversity at the Genomic Level.</title>
        <authorList>
            <person name="Tian X."/>
            <person name="Zhang Z."/>
            <person name="Yang T."/>
            <person name="Chen M."/>
            <person name="Li J."/>
            <person name="Chen F."/>
            <person name="Yang J."/>
            <person name="Li W."/>
            <person name="Zhang B."/>
            <person name="Zhang Z."/>
            <person name="Wu J."/>
            <person name="Zhang C."/>
            <person name="Long L."/>
            <person name="Xiao J."/>
        </authorList>
    </citation>
    <scope>NUCLEOTIDE SEQUENCE [LARGE SCALE GENOMIC DNA]</scope>
    <source>
        <strain evidence="3 4">SCSIO 10390</strain>
    </source>
</reference>
<keyword evidence="2" id="KW-0732">Signal</keyword>
<keyword evidence="4" id="KW-1185">Reference proteome</keyword>
<dbReference type="PATRIC" id="fig|933944.5.peg.6069"/>
<evidence type="ECO:0000256" key="1">
    <source>
        <dbReference type="SAM" id="MobiDB-lite"/>
    </source>
</evidence>
<dbReference type="STRING" id="933944.AN215_22285"/>
<dbReference type="AlphaFoldDB" id="A0A1E7JFR5"/>
<dbReference type="RefSeq" id="WP_070011515.1">
    <property type="nucleotide sequence ID" value="NZ_LJGS01000040.1"/>
</dbReference>
<dbReference type="EMBL" id="LJGT01000041">
    <property type="protein sequence ID" value="OEU85319.1"/>
    <property type="molecule type" value="Genomic_DNA"/>
</dbReference>
<evidence type="ECO:0000313" key="4">
    <source>
        <dbReference type="Proteomes" id="UP000176087"/>
    </source>
</evidence>
<proteinExistence type="predicted"/>
<name>A0A1E7JFR5_9ACTN</name>
<sequence length="426" mass="41443">MRKNIRRSLLVAAAASGIWALTTAGASAAELPVPSGAGSLAGGAVEKAEKAGDAGKGTVAGTVRGATDTVKSATGTVEDVTRGVTGKLPSKGIPENGLPTNTLPTGDLPTGLPDAADATDAADVTGAVDGAKGAASAAYDRTGRASKAVKEAQKDLRPATPALPVVPAVPGVPAVPAAPAVPAVPGVGSVSGHLPAHTLPAPALPVVPAVPATPAVPVVPATPTVPATPAVPAAPAAPRPDVPAVPGTPSAGDLTGGLAVAGLRPERLTDELKAGHAQETAGKVRNTVATAHPVIDGVSGAVLPPVARGAALQVRALGYQVALDAAVTVDCASATTAPFAESTYHRTHVLAHDVNGHLGAFGAGVASDALPYAHELGTGVHGNADEMASHVVTDVRLLITAPAKRDLTDPANIPGPPVASQVPAGL</sequence>
<feature type="chain" id="PRO_5009195626" evidence="2">
    <location>
        <begin position="29"/>
        <end position="426"/>
    </location>
</feature>
<dbReference type="OrthoDB" id="4256447at2"/>
<dbReference type="Proteomes" id="UP000176087">
    <property type="component" value="Unassembled WGS sequence"/>
</dbReference>
<accession>A0A1E7JFR5</accession>
<protein>
    <submittedName>
        <fullName evidence="3">Uncharacterized protein</fullName>
    </submittedName>
</protein>
<organism evidence="3 4">
    <name type="scientific">Streptomyces abyssalis</name>
    <dbReference type="NCBI Taxonomy" id="933944"/>
    <lineage>
        <taxon>Bacteria</taxon>
        <taxon>Bacillati</taxon>
        <taxon>Actinomycetota</taxon>
        <taxon>Actinomycetes</taxon>
        <taxon>Kitasatosporales</taxon>
        <taxon>Streptomycetaceae</taxon>
        <taxon>Streptomyces</taxon>
    </lineage>
</organism>
<comment type="caution">
    <text evidence="3">The sequence shown here is derived from an EMBL/GenBank/DDBJ whole genome shotgun (WGS) entry which is preliminary data.</text>
</comment>